<dbReference type="GO" id="GO:0052621">
    <property type="term" value="F:diguanylate cyclase activity"/>
    <property type="evidence" value="ECO:0007669"/>
    <property type="project" value="UniProtKB-EC"/>
</dbReference>
<proteinExistence type="predicted"/>
<dbReference type="PROSITE" id="PS50887">
    <property type="entry name" value="GGDEF"/>
    <property type="match status" value="1"/>
</dbReference>
<dbReference type="NCBIfam" id="TIGR00254">
    <property type="entry name" value="GGDEF"/>
    <property type="match status" value="1"/>
</dbReference>
<dbReference type="Gene3D" id="3.30.70.270">
    <property type="match status" value="1"/>
</dbReference>
<dbReference type="SUPFAM" id="SSF55073">
    <property type="entry name" value="Nucleotide cyclase"/>
    <property type="match status" value="1"/>
</dbReference>
<sequence>MMSEPQVTNSPVLHNTVLQLQLNALHSDMRQMRCEIVVQQKLWYQEQQQLQQDKLLLALALLHAGTLHISSQAKLKKLTQDSQCDALTQTLNRSIMLDRIGHAISVSKREQSQFALLFVDLDNFKPINDNHGHAAGDAILQLVSARLTSALRDSDAVSRHGGDEFLLLLNHIKSEEDVIQLAHKIGRAITQPYQIDGHEISLSASIGMAIYPEHGSSIPDLIRYADTAMYRAKQEGGCRVR</sequence>
<dbReference type="Proteomes" id="UP001231616">
    <property type="component" value="Unassembled WGS sequence"/>
</dbReference>
<feature type="domain" description="GGDEF" evidence="1">
    <location>
        <begin position="112"/>
        <end position="241"/>
    </location>
</feature>
<evidence type="ECO:0000313" key="2">
    <source>
        <dbReference type="EMBL" id="MDP4535786.1"/>
    </source>
</evidence>
<comment type="caution">
    <text evidence="2">The sequence shown here is derived from an EMBL/GenBank/DDBJ whole genome shotgun (WGS) entry which is preliminary data.</text>
</comment>
<dbReference type="RefSeq" id="WP_305893052.1">
    <property type="nucleotide sequence ID" value="NZ_JAUZVZ010000007.1"/>
</dbReference>
<dbReference type="InterPro" id="IPR029787">
    <property type="entry name" value="Nucleotide_cyclase"/>
</dbReference>
<evidence type="ECO:0000259" key="1">
    <source>
        <dbReference type="PROSITE" id="PS50887"/>
    </source>
</evidence>
<reference evidence="2 3" key="1">
    <citation type="submission" date="2023-08" db="EMBL/GenBank/DDBJ databases">
        <authorList>
            <person name="Joshi A."/>
            <person name="Thite S."/>
        </authorList>
    </citation>
    <scope>NUCLEOTIDE SEQUENCE [LARGE SCALE GENOMIC DNA]</scope>
    <source>
        <strain evidence="2 3">AC40</strain>
    </source>
</reference>
<dbReference type="SMART" id="SM00267">
    <property type="entry name" value="GGDEF"/>
    <property type="match status" value="1"/>
</dbReference>
<organism evidence="2 3">
    <name type="scientific">Alkalimonas collagenimarina</name>
    <dbReference type="NCBI Taxonomy" id="400390"/>
    <lineage>
        <taxon>Bacteria</taxon>
        <taxon>Pseudomonadati</taxon>
        <taxon>Pseudomonadota</taxon>
        <taxon>Gammaproteobacteria</taxon>
        <taxon>Alkalimonas</taxon>
    </lineage>
</organism>
<dbReference type="InterPro" id="IPR043128">
    <property type="entry name" value="Rev_trsase/Diguanyl_cyclase"/>
</dbReference>
<dbReference type="InterPro" id="IPR000160">
    <property type="entry name" value="GGDEF_dom"/>
</dbReference>
<dbReference type="EC" id="2.7.7.65" evidence="2"/>
<name>A0ABT9GXK2_9GAMM</name>
<dbReference type="PANTHER" id="PTHR46663:SF2">
    <property type="entry name" value="GGDEF DOMAIN-CONTAINING PROTEIN"/>
    <property type="match status" value="1"/>
</dbReference>
<dbReference type="PANTHER" id="PTHR46663">
    <property type="entry name" value="DIGUANYLATE CYCLASE DGCT-RELATED"/>
    <property type="match status" value="1"/>
</dbReference>
<dbReference type="Pfam" id="PF00990">
    <property type="entry name" value="GGDEF"/>
    <property type="match status" value="1"/>
</dbReference>
<dbReference type="EMBL" id="JAUZVZ010000007">
    <property type="protein sequence ID" value="MDP4535786.1"/>
    <property type="molecule type" value="Genomic_DNA"/>
</dbReference>
<keyword evidence="2" id="KW-0808">Transferase</keyword>
<dbReference type="CDD" id="cd01949">
    <property type="entry name" value="GGDEF"/>
    <property type="match status" value="1"/>
</dbReference>
<protein>
    <submittedName>
        <fullName evidence="2">GGDEF domain-containing protein</fullName>
        <ecNumber evidence="2">2.7.7.65</ecNumber>
    </submittedName>
</protein>
<keyword evidence="2" id="KW-0548">Nucleotidyltransferase</keyword>
<accession>A0ABT9GXK2</accession>
<gene>
    <name evidence="2" type="ORF">Q3O60_06280</name>
</gene>
<evidence type="ECO:0000313" key="3">
    <source>
        <dbReference type="Proteomes" id="UP001231616"/>
    </source>
</evidence>
<keyword evidence="3" id="KW-1185">Reference proteome</keyword>
<dbReference type="InterPro" id="IPR052163">
    <property type="entry name" value="DGC-Regulatory_Protein"/>
</dbReference>